<dbReference type="Pfam" id="PF01388">
    <property type="entry name" value="ARID"/>
    <property type="match status" value="1"/>
</dbReference>
<dbReference type="OrthoDB" id="1938591at2759"/>
<evidence type="ECO:0000256" key="3">
    <source>
        <dbReference type="ARBA" id="ARBA00023242"/>
    </source>
</evidence>
<evidence type="ECO:0000256" key="1">
    <source>
        <dbReference type="ARBA" id="ARBA00023015"/>
    </source>
</evidence>
<evidence type="ECO:0000259" key="5">
    <source>
        <dbReference type="PROSITE" id="PS51011"/>
    </source>
</evidence>
<sequence>MHQQSHNYGHASPVLGHHVPGAPPPLANSAAFSMAGQDPTMLQQQQRQQLANMIPQGQQFNQNMAYKQRQQNFLRSLASFMHHRGTPLPSAVCGFPSPAYDPNTSPWKHLEPASEVGGIKVAGQDVDLLRFYTMVAGYGGSVKFQQQNLWPNLLGPFNLPDTLPQPMPDGNASTAVALAAHFMTILAPFEEATNAKGGSGSGPSQAGGQGMNQGRPPVPFNGQMQPNVPSTVPQGALQQQIPASGPVGEIAPFGGQIAPQTPQMRASGPMMNMLQTSLGTSPPNVTPQTTLSSGLGSSTGLDFEIDADGRKRKITDSDDMDIDGKRIRRKTGDTEQPVTPLRGEPMSSSNSLMPATPTPSGNARGQPHRRKIEYVPLAREVETAGGRDVNLIQAELQQLVTATGKPFRALEEWGRVHVDALTMSLRSRISTELSYSLTTLDILSTLRTRQQPESGLSIANCDDLVEELLDLLEESAFEGVDDYDVEIDVNAPIVTHRQLLNHVQDEMTSPFSEPVRKRGPLGTSQTGPVQRKGDIIKMVVNILRNFSSASDNQTYLAQHPTLTDLLLRLTSFESGEPGTAPRPVSSALSLLDVIVVRRDVMSTLVNIAGYVSFTGSSSPASDARKARRFFELVCSYIVDPTESLSPISWILQAGLPTTPQTRAPILTDAALEVFTRASQPDNARQALAKVIPHEWMYALFTSLVHRLPLMEPDFLLALRETPSMQEAGGTWHSYIEKLTMALYSLAFLMPPSLKKRVREDRPLSFSRVMFRFVRKCLSSGGLYSSPQAGQEMRMFFYVATRRAVECVKVIEDGVDSFDTMSSNGGSSAPPLSFGVGYGEVGDKHVEKGNGMWGGRREDVLWLMSRDLDDVVFAELESLARVECDVF</sequence>
<feature type="domain" description="ARID" evidence="5">
    <location>
        <begin position="67"/>
        <end position="194"/>
    </location>
</feature>
<dbReference type="PANTHER" id="PTHR13964">
    <property type="entry name" value="RBP-RELATED"/>
    <property type="match status" value="1"/>
</dbReference>
<dbReference type="GO" id="GO:0005634">
    <property type="term" value="C:nucleus"/>
    <property type="evidence" value="ECO:0007669"/>
    <property type="project" value="TreeGrafter"/>
</dbReference>
<keyword evidence="2" id="KW-0804">Transcription</keyword>
<keyword evidence="1" id="KW-0805">Transcription regulation</keyword>
<dbReference type="SUPFAM" id="SSF46774">
    <property type="entry name" value="ARID-like"/>
    <property type="match status" value="1"/>
</dbReference>
<dbReference type="STRING" id="27342.A0A0H2S8L3"/>
<feature type="compositionally biased region" description="Polar residues" evidence="4">
    <location>
        <begin position="222"/>
        <end position="233"/>
    </location>
</feature>
<dbReference type="SMART" id="SM00501">
    <property type="entry name" value="BRIGHT"/>
    <property type="match status" value="1"/>
</dbReference>
<protein>
    <recommendedName>
        <fullName evidence="5">ARID domain-containing protein</fullName>
    </recommendedName>
</protein>
<feature type="compositionally biased region" description="Gly residues" evidence="4">
    <location>
        <begin position="197"/>
        <end position="211"/>
    </location>
</feature>
<feature type="region of interest" description="Disordered" evidence="4">
    <location>
        <begin position="1"/>
        <end position="32"/>
    </location>
</feature>
<evidence type="ECO:0000256" key="4">
    <source>
        <dbReference type="SAM" id="MobiDB-lite"/>
    </source>
</evidence>
<dbReference type="SMART" id="SM01014">
    <property type="entry name" value="ARID"/>
    <property type="match status" value="1"/>
</dbReference>
<dbReference type="AlphaFoldDB" id="A0A0H2S8L3"/>
<dbReference type="PANTHER" id="PTHR13964:SF27">
    <property type="entry name" value="HAT-TRICK, ISOFORM D"/>
    <property type="match status" value="1"/>
</dbReference>
<dbReference type="InParanoid" id="A0A0H2S8L3"/>
<organism evidence="6 7">
    <name type="scientific">Schizopora paradoxa</name>
    <dbReference type="NCBI Taxonomy" id="27342"/>
    <lineage>
        <taxon>Eukaryota</taxon>
        <taxon>Fungi</taxon>
        <taxon>Dikarya</taxon>
        <taxon>Basidiomycota</taxon>
        <taxon>Agaricomycotina</taxon>
        <taxon>Agaricomycetes</taxon>
        <taxon>Hymenochaetales</taxon>
        <taxon>Schizoporaceae</taxon>
        <taxon>Schizopora</taxon>
    </lineage>
</organism>
<feature type="region of interest" description="Disordered" evidence="4">
    <location>
        <begin position="193"/>
        <end position="233"/>
    </location>
</feature>
<dbReference type="InterPro" id="IPR001606">
    <property type="entry name" value="ARID_dom"/>
</dbReference>
<dbReference type="GO" id="GO:0000976">
    <property type="term" value="F:transcription cis-regulatory region binding"/>
    <property type="evidence" value="ECO:0007669"/>
    <property type="project" value="TreeGrafter"/>
</dbReference>
<dbReference type="Gene3D" id="1.10.150.60">
    <property type="entry name" value="ARID DNA-binding domain"/>
    <property type="match status" value="1"/>
</dbReference>
<dbReference type="Proteomes" id="UP000053477">
    <property type="component" value="Unassembled WGS sequence"/>
</dbReference>
<feature type="compositionally biased region" description="Basic and acidic residues" evidence="4">
    <location>
        <begin position="322"/>
        <end position="333"/>
    </location>
</feature>
<feature type="region of interest" description="Disordered" evidence="4">
    <location>
        <begin position="510"/>
        <end position="529"/>
    </location>
</feature>
<dbReference type="EMBL" id="KQ085882">
    <property type="protein sequence ID" value="KLO20577.1"/>
    <property type="molecule type" value="Genomic_DNA"/>
</dbReference>
<keyword evidence="3" id="KW-0539">Nucleus</keyword>
<feature type="region of interest" description="Disordered" evidence="4">
    <location>
        <begin position="312"/>
        <end position="367"/>
    </location>
</feature>
<evidence type="ECO:0000313" key="7">
    <source>
        <dbReference type="Proteomes" id="UP000053477"/>
    </source>
</evidence>
<dbReference type="GO" id="GO:0006357">
    <property type="term" value="P:regulation of transcription by RNA polymerase II"/>
    <property type="evidence" value="ECO:0007669"/>
    <property type="project" value="TreeGrafter"/>
</dbReference>
<keyword evidence="7" id="KW-1185">Reference proteome</keyword>
<feature type="compositionally biased region" description="Polar residues" evidence="4">
    <location>
        <begin position="346"/>
        <end position="363"/>
    </location>
</feature>
<proteinExistence type="predicted"/>
<name>A0A0H2S8L3_9AGAM</name>
<reference evidence="6 7" key="1">
    <citation type="submission" date="2015-04" db="EMBL/GenBank/DDBJ databases">
        <title>Complete genome sequence of Schizopora paradoxa KUC8140, a cosmopolitan wood degrader in East Asia.</title>
        <authorList>
            <consortium name="DOE Joint Genome Institute"/>
            <person name="Min B."/>
            <person name="Park H."/>
            <person name="Jang Y."/>
            <person name="Kim J.-J."/>
            <person name="Kim K.H."/>
            <person name="Pangilinan J."/>
            <person name="Lipzen A."/>
            <person name="Riley R."/>
            <person name="Grigoriev I.V."/>
            <person name="Spatafora J.W."/>
            <person name="Choi I.-G."/>
        </authorList>
    </citation>
    <scope>NUCLEOTIDE SEQUENCE [LARGE SCALE GENOMIC DNA]</scope>
    <source>
        <strain evidence="6 7">KUC8140</strain>
    </source>
</reference>
<dbReference type="FunCoup" id="A0A0H2S8L3">
    <property type="interactions" value="164"/>
</dbReference>
<evidence type="ECO:0000313" key="6">
    <source>
        <dbReference type="EMBL" id="KLO20577.1"/>
    </source>
</evidence>
<dbReference type="InterPro" id="IPR036431">
    <property type="entry name" value="ARID_dom_sf"/>
</dbReference>
<dbReference type="InterPro" id="IPR051232">
    <property type="entry name" value="ARID/SWI1_ChromRemod"/>
</dbReference>
<gene>
    <name evidence="6" type="ORF">SCHPADRAFT_12565</name>
</gene>
<accession>A0A0H2S8L3</accession>
<dbReference type="PROSITE" id="PS51011">
    <property type="entry name" value="ARID"/>
    <property type="match status" value="1"/>
</dbReference>
<evidence type="ECO:0000256" key="2">
    <source>
        <dbReference type="ARBA" id="ARBA00023163"/>
    </source>
</evidence>